<evidence type="ECO:0000313" key="4">
    <source>
        <dbReference type="Proteomes" id="UP001153761"/>
    </source>
</evidence>
<dbReference type="AlphaFoldDB" id="A0AAD1V494"/>
<reference evidence="3" key="1">
    <citation type="submission" date="2020-09" db="EMBL/GenBank/DDBJ databases">
        <authorList>
            <person name="Blom J."/>
        </authorList>
    </citation>
    <scope>NUCLEOTIDE SEQUENCE</scope>
    <source>
        <strain evidence="3">No.66</strain>
    </source>
</reference>
<evidence type="ECO:0000259" key="2">
    <source>
        <dbReference type="Pfam" id="PF13699"/>
    </source>
</evidence>
<protein>
    <recommendedName>
        <fullName evidence="2">eCIS core domain-containing protein</fullName>
    </recommendedName>
</protein>
<organism evidence="3 4">
    <name type="scientific">Planktothrix agardhii</name>
    <name type="common">Oscillatoria agardhii</name>
    <dbReference type="NCBI Taxonomy" id="1160"/>
    <lineage>
        <taxon>Bacteria</taxon>
        <taxon>Bacillati</taxon>
        <taxon>Cyanobacteriota</taxon>
        <taxon>Cyanophyceae</taxon>
        <taxon>Oscillatoriophycideae</taxon>
        <taxon>Oscillatoriales</taxon>
        <taxon>Microcoleaceae</taxon>
        <taxon>Planktothrix</taxon>
    </lineage>
</organism>
<evidence type="ECO:0000313" key="3">
    <source>
        <dbReference type="EMBL" id="CAD5970637.1"/>
    </source>
</evidence>
<dbReference type="Proteomes" id="UP001153761">
    <property type="component" value="Chromosome"/>
</dbReference>
<sequence length="850" mass="94149">MKAFQRKRNIQNTHHDIQPVQAQFQSRPFAEPQAETKSVSENTSSLQSGNSKPGFNFAEIPLYPTQPQVTAPVQPKFTFAQAKLESSIVQREEQEEEPQAKLESGIAQRSEEEEEPQAKLESGIAQPSEEEEEPQAKLESGMVQRSEEEEEPQAKLESGIAQRSEEEEEPQAKLESGIVQRSEEEEEPQAKLESGIVQRSEEDDEPQAKLESGIVQRSEEEEEPQAKLESGIVQRSEEEEEPQAKLESGIVQRSEEDDEPAQMKAQSLPVISENKGLQSNRQFPPMQVKLNLAPRDSVQSLPIPVQRKMEWAFNTDFSGVRVHTGPQAKQIQAKAFTQGSDIHFQPDQYNPHSQQGQELLGHELTHVVQQRAGRVNKKPQSKGNRINFDYQLEAEADNLGAKASQGEQVEVLGAKNLPKLYSSQTIQRKTQDITPLDDKIVNKGWIGKNRTQVIQNKIREYNAILKEDKDYKTQQKILNRIDHKTRKWLEQHKDDKRAPRLSQLLTEVVKEGTEVKIQKAKSSQGYVDKLKQNVVGDKAVEGINAGATAYGAVKASGALTPDNQMTFGQQTKSLVEGVNESVNQGSNLTSTEKIANLSQNYADIVKASPVAALGGSVVSLLMSIYNLVDSYSILSALGSSAKNLGVLKEVENTEPEQEKDSLVLAYEALEINRSGKSTDNNQELQKSTKYGYAKVKRRFFGAIYDVISNIVNIVGQILTVTGVGALVGAIISTGTKVIDLVTLTIRKIKGLYKILTGKRGVKRQLSAETIVQDALNGNGEALNLLVKLDPLGVAGRRIVGILKVKDLKGIKKPETQDQMKEFLIQIKKGKLGSITLSDFITAVAEQLKSF</sequence>
<gene>
    <name evidence="3" type="ORF">PANO66_03931</name>
</gene>
<feature type="compositionally biased region" description="Polar residues" evidence="1">
    <location>
        <begin position="35"/>
        <end position="53"/>
    </location>
</feature>
<dbReference type="Pfam" id="PF13699">
    <property type="entry name" value="eCIS_core"/>
    <property type="match status" value="1"/>
</dbReference>
<feature type="region of interest" description="Disordered" evidence="1">
    <location>
        <begin position="87"/>
        <end position="264"/>
    </location>
</feature>
<dbReference type="EMBL" id="LR882963">
    <property type="protein sequence ID" value="CAD5970637.1"/>
    <property type="molecule type" value="Genomic_DNA"/>
</dbReference>
<proteinExistence type="predicted"/>
<dbReference type="InterPro" id="IPR025295">
    <property type="entry name" value="eCIS_core_dom"/>
</dbReference>
<evidence type="ECO:0000256" key="1">
    <source>
        <dbReference type="SAM" id="MobiDB-lite"/>
    </source>
</evidence>
<feature type="region of interest" description="Disordered" evidence="1">
    <location>
        <begin position="1"/>
        <end position="59"/>
    </location>
</feature>
<feature type="domain" description="eCIS core" evidence="2">
    <location>
        <begin position="301"/>
        <end position="373"/>
    </location>
</feature>
<accession>A0AAD1V494</accession>
<name>A0AAD1V494_PLAAG</name>
<dbReference type="RefSeq" id="WP_254032625.1">
    <property type="nucleotide sequence ID" value="NZ_LR882963.1"/>
</dbReference>